<evidence type="ECO:0000256" key="2">
    <source>
        <dbReference type="ARBA" id="ARBA00010446"/>
    </source>
</evidence>
<dbReference type="GO" id="GO:0005199">
    <property type="term" value="F:structural constituent of cell wall"/>
    <property type="evidence" value="ECO:0007669"/>
    <property type="project" value="InterPro"/>
</dbReference>
<keyword evidence="5 6" id="KW-1015">Disulfide bond</keyword>
<feature type="signal peptide" evidence="6">
    <location>
        <begin position="1"/>
        <end position="19"/>
    </location>
</feature>
<name>A0A0C9W594_9AGAM</name>
<dbReference type="Proteomes" id="UP000053820">
    <property type="component" value="Unassembled WGS sequence"/>
</dbReference>
<gene>
    <name evidence="7" type="ORF">HYDPIDRAFT_95787</name>
</gene>
<dbReference type="GO" id="GO:0009277">
    <property type="term" value="C:fungal-type cell wall"/>
    <property type="evidence" value="ECO:0007669"/>
    <property type="project" value="InterPro"/>
</dbReference>
<evidence type="ECO:0000313" key="7">
    <source>
        <dbReference type="EMBL" id="KIJ61818.1"/>
    </source>
</evidence>
<dbReference type="AlphaFoldDB" id="A0A0C9W594"/>
<reference evidence="7 8" key="1">
    <citation type="submission" date="2014-04" db="EMBL/GenBank/DDBJ databases">
        <title>Evolutionary Origins and Diversification of the Mycorrhizal Mutualists.</title>
        <authorList>
            <consortium name="DOE Joint Genome Institute"/>
            <consortium name="Mycorrhizal Genomics Consortium"/>
            <person name="Kohler A."/>
            <person name="Kuo A."/>
            <person name="Nagy L.G."/>
            <person name="Floudas D."/>
            <person name="Copeland A."/>
            <person name="Barry K.W."/>
            <person name="Cichocki N."/>
            <person name="Veneault-Fourrey C."/>
            <person name="LaButti K."/>
            <person name="Lindquist E.A."/>
            <person name="Lipzen A."/>
            <person name="Lundell T."/>
            <person name="Morin E."/>
            <person name="Murat C."/>
            <person name="Riley R."/>
            <person name="Ohm R."/>
            <person name="Sun H."/>
            <person name="Tunlid A."/>
            <person name="Henrissat B."/>
            <person name="Grigoriev I.V."/>
            <person name="Hibbett D.S."/>
            <person name="Martin F."/>
        </authorList>
    </citation>
    <scope>NUCLEOTIDE SEQUENCE [LARGE SCALE GENOMIC DNA]</scope>
    <source>
        <strain evidence="7 8">MD-312</strain>
    </source>
</reference>
<proteinExistence type="inferred from homology"/>
<comment type="subcellular location">
    <subcellularLocation>
        <location evidence="1 6">Secreted</location>
        <location evidence="1 6">Cell wall</location>
    </subcellularLocation>
</comment>
<dbReference type="EMBL" id="KN839859">
    <property type="protein sequence ID" value="KIJ61818.1"/>
    <property type="molecule type" value="Genomic_DNA"/>
</dbReference>
<keyword evidence="6" id="KW-0732">Signal</keyword>
<dbReference type="Pfam" id="PF01185">
    <property type="entry name" value="Hydrophobin"/>
    <property type="match status" value="1"/>
</dbReference>
<keyword evidence="4 6" id="KW-0964">Secreted</keyword>
<keyword evidence="8" id="KW-1185">Reference proteome</keyword>
<evidence type="ECO:0000256" key="5">
    <source>
        <dbReference type="ARBA" id="ARBA00023157"/>
    </source>
</evidence>
<evidence type="ECO:0000313" key="8">
    <source>
        <dbReference type="Proteomes" id="UP000053820"/>
    </source>
</evidence>
<evidence type="ECO:0000256" key="4">
    <source>
        <dbReference type="ARBA" id="ARBA00022525"/>
    </source>
</evidence>
<evidence type="ECO:0000256" key="1">
    <source>
        <dbReference type="ARBA" id="ARBA00004191"/>
    </source>
</evidence>
<dbReference type="InterPro" id="IPR001338">
    <property type="entry name" value="Class_I_Hydrophobin"/>
</dbReference>
<dbReference type="OrthoDB" id="4225815at2759"/>
<comment type="similarity">
    <text evidence="2 6">Belongs to the fungal hydrophobin family.</text>
</comment>
<evidence type="ECO:0000256" key="6">
    <source>
        <dbReference type="RuleBase" id="RU365009"/>
    </source>
</evidence>
<organism evidence="7 8">
    <name type="scientific">Hydnomerulius pinastri MD-312</name>
    <dbReference type="NCBI Taxonomy" id="994086"/>
    <lineage>
        <taxon>Eukaryota</taxon>
        <taxon>Fungi</taxon>
        <taxon>Dikarya</taxon>
        <taxon>Basidiomycota</taxon>
        <taxon>Agaricomycotina</taxon>
        <taxon>Agaricomycetes</taxon>
        <taxon>Agaricomycetidae</taxon>
        <taxon>Boletales</taxon>
        <taxon>Boletales incertae sedis</taxon>
        <taxon>Leucogyrophana</taxon>
    </lineage>
</organism>
<accession>A0A0C9W594</accession>
<sequence length="108" mass="10568">MLRSSVLLGVASFITLAAAGGSSQCTTGQIVCCNSVKSADAVPNLSSVTGLLAAQAALLGNVGVSCSTITVIGEGKSCIASQTPLCCTDNSYDGILSLGCSPINALLA</sequence>
<evidence type="ECO:0000256" key="3">
    <source>
        <dbReference type="ARBA" id="ARBA00022512"/>
    </source>
</evidence>
<feature type="chain" id="PRO_5013985825" description="Hydrophobin" evidence="6">
    <location>
        <begin position="20"/>
        <end position="108"/>
    </location>
</feature>
<dbReference type="CDD" id="cd23507">
    <property type="entry name" value="hydrophobin_I"/>
    <property type="match status" value="1"/>
</dbReference>
<dbReference type="HOGENOM" id="CLU_105134_2_0_1"/>
<keyword evidence="3 6" id="KW-0134">Cell wall</keyword>
<protein>
    <recommendedName>
        <fullName evidence="6">Hydrophobin</fullName>
    </recommendedName>
</protein>
<dbReference type="SMART" id="SM00075">
    <property type="entry name" value="HYDRO"/>
    <property type="match status" value="1"/>
</dbReference>